<reference evidence="2 3" key="1">
    <citation type="submission" date="2024-03" db="EMBL/GenBank/DDBJ databases">
        <authorList>
            <person name="Brejova B."/>
        </authorList>
    </citation>
    <scope>NUCLEOTIDE SEQUENCE [LARGE SCALE GENOMIC DNA]</scope>
    <source>
        <strain evidence="2 3">CBS 14171</strain>
    </source>
</reference>
<sequence>MMRLAQRSIPPVSRLCRSYSLPRPPLRCFHSARVLSKDEKSKQMLKNLGINLQKGNINESNDENGTNNDSNNKNNSKNSSSSSSSSSKDGVDDDVHGVADEQQIPEPSISTEQQMIQEQDLNDCFDSLSRMSTRDLVFQIGLDGKGQPFMSFANPHWVDSRMILRSVPDTLDLFDKSNMDQVEEIYEKLSQLDSNPQMHQKYLKRFFYDSHNDLMLLGQTLRGISSKFKQLRRNELDKFVPESASYEYISDKMKHPYNVVGFDRSLTGMPLRRLENVEAGVYPREFIQDLPAFDNKIQLKKLDLNFPEIDSSINIDPAIATPLKDLYDYENKNFNPRSGKDNIGGGIWANSNDVAQQQMHKAVHESLSTKMGLPRNYIPVENCAKYRRLKLNNHQITNRIEQEIRIMKKLLTDEIKTTIESSNAMLLSTNENYHRDHIKSNQFILCEIKNLVSGTFYIWKSFSILPVYFLLPLTKRREKLLANHLCKLFLINLEDKINILFRIKYDHARDEQKFMKTLLKNIGHTIRFRLWRYFKINKRSISTRATSFSSNIQLPLVKSNLRKKQAVVYAPYTDSCYKRIYWIRKRKNAARANKSSKRVVPRKGAERVDFAVIGEELLE</sequence>
<dbReference type="GeneID" id="92210839"/>
<evidence type="ECO:0000256" key="1">
    <source>
        <dbReference type="SAM" id="MobiDB-lite"/>
    </source>
</evidence>
<dbReference type="EMBL" id="OZ022411">
    <property type="protein sequence ID" value="CAK9441775.1"/>
    <property type="molecule type" value="Genomic_DNA"/>
</dbReference>
<keyword evidence="3" id="KW-1185">Reference proteome</keyword>
<gene>
    <name evidence="2" type="ORF">LODBEIA_P56430</name>
</gene>
<organism evidence="2 3">
    <name type="scientific">Lodderomyces beijingensis</name>
    <dbReference type="NCBI Taxonomy" id="1775926"/>
    <lineage>
        <taxon>Eukaryota</taxon>
        <taxon>Fungi</taxon>
        <taxon>Dikarya</taxon>
        <taxon>Ascomycota</taxon>
        <taxon>Saccharomycotina</taxon>
        <taxon>Pichiomycetes</taxon>
        <taxon>Debaryomycetaceae</taxon>
        <taxon>Candida/Lodderomyces clade</taxon>
        <taxon>Lodderomyces</taxon>
    </lineage>
</organism>
<feature type="compositionally biased region" description="Low complexity" evidence="1">
    <location>
        <begin position="63"/>
        <end position="88"/>
    </location>
</feature>
<proteinExistence type="predicted"/>
<accession>A0ABP0ZU49</accession>
<dbReference type="Proteomes" id="UP001497383">
    <property type="component" value="Chromosome 7"/>
</dbReference>
<evidence type="ECO:0000313" key="3">
    <source>
        <dbReference type="Proteomes" id="UP001497383"/>
    </source>
</evidence>
<dbReference type="RefSeq" id="XP_066832581.1">
    <property type="nucleotide sequence ID" value="XM_066975998.1"/>
</dbReference>
<name>A0ABP0ZU49_9ASCO</name>
<protein>
    <submittedName>
        <fullName evidence="2">Uncharacterized protein</fullName>
    </submittedName>
</protein>
<evidence type="ECO:0000313" key="2">
    <source>
        <dbReference type="EMBL" id="CAK9441775.1"/>
    </source>
</evidence>
<feature type="region of interest" description="Disordered" evidence="1">
    <location>
        <begin position="50"/>
        <end position="95"/>
    </location>
</feature>